<dbReference type="PANTHER" id="PTHR33383">
    <property type="entry name" value="MEMBRANE PROTEIN INSERTION EFFICIENCY FACTOR-RELATED"/>
    <property type="match status" value="1"/>
</dbReference>
<dbReference type="Proteomes" id="UP001500466">
    <property type="component" value="Unassembled WGS sequence"/>
</dbReference>
<accession>A0ABP9GUK0</accession>
<comment type="similarity">
    <text evidence="1">Belongs to the UPF0161 family.</text>
</comment>
<evidence type="ECO:0000256" key="1">
    <source>
        <dbReference type="HAMAP-Rule" id="MF_00386"/>
    </source>
</evidence>
<keyword evidence="1" id="KW-1003">Cell membrane</keyword>
<comment type="subcellular location">
    <subcellularLocation>
        <location evidence="1">Cell membrane</location>
        <topology evidence="1">Peripheral membrane protein</topology>
        <orientation evidence="1">Cytoplasmic side</orientation>
    </subcellularLocation>
</comment>
<gene>
    <name evidence="3" type="ORF">GCM10023205_09150</name>
</gene>
<keyword evidence="1" id="KW-0472">Membrane</keyword>
<sequence length="115" mass="13041">MKYLLMGLIRVYQWTISPMLGPVCRFYPSCSRYGYEAIKTHGSIKGTYLTVWRILRCNPWNSGGVDFVPPRTRRPWRLRSSGTAPEAQQTSRTECTADHTHADHVPGTKTIARGA</sequence>
<comment type="function">
    <text evidence="1">Could be involved in insertion of integral membrane proteins into the membrane.</text>
</comment>
<reference evidence="4" key="1">
    <citation type="journal article" date="2019" name="Int. J. Syst. Evol. Microbiol.">
        <title>The Global Catalogue of Microorganisms (GCM) 10K type strain sequencing project: providing services to taxonomists for standard genome sequencing and annotation.</title>
        <authorList>
            <consortium name="The Broad Institute Genomics Platform"/>
            <consortium name="The Broad Institute Genome Sequencing Center for Infectious Disease"/>
            <person name="Wu L."/>
            <person name="Ma J."/>
        </authorList>
    </citation>
    <scope>NUCLEOTIDE SEQUENCE [LARGE SCALE GENOMIC DNA]</scope>
    <source>
        <strain evidence="4">JCM 17986</strain>
    </source>
</reference>
<name>A0ABP9GUK0_9ACTN</name>
<dbReference type="HAMAP" id="MF_00386">
    <property type="entry name" value="UPF0161_YidD"/>
    <property type="match status" value="1"/>
</dbReference>
<dbReference type="RefSeq" id="WP_345673951.1">
    <property type="nucleotide sequence ID" value="NZ_BAABHS010000003.1"/>
</dbReference>
<feature type="compositionally biased region" description="Basic and acidic residues" evidence="2">
    <location>
        <begin position="95"/>
        <end position="106"/>
    </location>
</feature>
<keyword evidence="4" id="KW-1185">Reference proteome</keyword>
<dbReference type="PANTHER" id="PTHR33383:SF1">
    <property type="entry name" value="MEMBRANE PROTEIN INSERTION EFFICIENCY FACTOR-RELATED"/>
    <property type="match status" value="1"/>
</dbReference>
<evidence type="ECO:0000313" key="4">
    <source>
        <dbReference type="Proteomes" id="UP001500466"/>
    </source>
</evidence>
<dbReference type="Pfam" id="PF01809">
    <property type="entry name" value="YidD"/>
    <property type="match status" value="1"/>
</dbReference>
<evidence type="ECO:0000256" key="2">
    <source>
        <dbReference type="SAM" id="MobiDB-lite"/>
    </source>
</evidence>
<dbReference type="InterPro" id="IPR002696">
    <property type="entry name" value="Membr_insert_effic_factor_YidD"/>
</dbReference>
<dbReference type="EMBL" id="BAABHS010000003">
    <property type="protein sequence ID" value="GAA4950619.1"/>
    <property type="molecule type" value="Genomic_DNA"/>
</dbReference>
<dbReference type="NCBIfam" id="TIGR00278">
    <property type="entry name" value="membrane protein insertion efficiency factor YidD"/>
    <property type="match status" value="1"/>
</dbReference>
<feature type="region of interest" description="Disordered" evidence="2">
    <location>
        <begin position="76"/>
        <end position="115"/>
    </location>
</feature>
<feature type="compositionally biased region" description="Polar residues" evidence="2">
    <location>
        <begin position="80"/>
        <end position="94"/>
    </location>
</feature>
<organism evidence="3 4">
    <name type="scientific">Yinghuangia aomiensis</name>
    <dbReference type="NCBI Taxonomy" id="676205"/>
    <lineage>
        <taxon>Bacteria</taxon>
        <taxon>Bacillati</taxon>
        <taxon>Actinomycetota</taxon>
        <taxon>Actinomycetes</taxon>
        <taxon>Kitasatosporales</taxon>
        <taxon>Streptomycetaceae</taxon>
        <taxon>Yinghuangia</taxon>
    </lineage>
</organism>
<comment type="caution">
    <text evidence="3">The sequence shown here is derived from an EMBL/GenBank/DDBJ whole genome shotgun (WGS) entry which is preliminary data.</text>
</comment>
<dbReference type="SMART" id="SM01234">
    <property type="entry name" value="Haemolytic"/>
    <property type="match status" value="1"/>
</dbReference>
<protein>
    <recommendedName>
        <fullName evidence="1">Putative membrane protein insertion efficiency factor</fullName>
    </recommendedName>
</protein>
<evidence type="ECO:0000313" key="3">
    <source>
        <dbReference type="EMBL" id="GAA4950619.1"/>
    </source>
</evidence>
<proteinExistence type="inferred from homology"/>